<dbReference type="PROSITE" id="PS00893">
    <property type="entry name" value="NUDIX_BOX"/>
    <property type="match status" value="1"/>
</dbReference>
<name>A0A7L5JMK6_9BACT</name>
<dbReference type="AlphaFoldDB" id="A0A7L5JMK6"/>
<dbReference type="KEGG" id="acib:ACBT_0511"/>
<accession>A0A7L5JMK6</accession>
<sequence length="266" mass="30704">MFKIKGKFMNTSIEYIANFKTTIDPYNGLTILSEDLPENILDFEKNLNNLIDETKSRRNLIWIYINIEKSDYIPIITKFGFTFHSCNSDYILLVKVLKENAIVPTLANHTLGVGAIVINNKNEILLIKEIIRNEYYKLPGGHIDDAEMISIALSREVFEETGIVVDFEKIISIGHFYPHQFGKSNLYVLCKAIPKSLKINIKDKQEISEAIWLDVDEMFRRSDIHDYTKTIVKSAISSGGLYKNEENILSHLKNQFELFFLKESKN</sequence>
<dbReference type="InterPro" id="IPR040618">
    <property type="entry name" value="Pre-Nudix"/>
</dbReference>
<dbReference type="EMBL" id="CP054051">
    <property type="protein sequence ID" value="QKJ26475.1"/>
    <property type="molecule type" value="Genomic_DNA"/>
</dbReference>
<dbReference type="GO" id="GO:0047631">
    <property type="term" value="F:ADP-ribose diphosphatase activity"/>
    <property type="evidence" value="ECO:0007669"/>
    <property type="project" value="TreeGrafter"/>
</dbReference>
<dbReference type="InterPro" id="IPR000086">
    <property type="entry name" value="NUDIX_hydrolase_dom"/>
</dbReference>
<dbReference type="InterPro" id="IPR015797">
    <property type="entry name" value="NUDIX_hydrolase-like_dom_sf"/>
</dbReference>
<evidence type="ECO:0000313" key="4">
    <source>
        <dbReference type="Proteomes" id="UP000509513"/>
    </source>
</evidence>
<dbReference type="InterPro" id="IPR003293">
    <property type="entry name" value="Nudix_hydrolase6-like"/>
</dbReference>
<dbReference type="Pfam" id="PF18290">
    <property type="entry name" value="Nudix_hydro"/>
    <property type="match status" value="1"/>
</dbReference>
<dbReference type="Pfam" id="PF00293">
    <property type="entry name" value="NUDIX"/>
    <property type="match status" value="1"/>
</dbReference>
<dbReference type="PANTHER" id="PTHR13994:SF13">
    <property type="entry name" value="FI03680P"/>
    <property type="match status" value="1"/>
</dbReference>
<keyword evidence="1" id="KW-0378">Hydrolase</keyword>
<reference evidence="3 4" key="1">
    <citation type="submission" date="2020-05" db="EMBL/GenBank/DDBJ databases">
        <title>Complete genome sequencing of Campylobacter and Arcobacter type strains.</title>
        <authorList>
            <person name="Miller W.G."/>
            <person name="Yee E."/>
        </authorList>
    </citation>
    <scope>NUCLEOTIDE SEQUENCE [LARGE SCALE GENOMIC DNA]</scope>
    <source>
        <strain evidence="3 4">LMG 21996</strain>
    </source>
</reference>
<dbReference type="GO" id="GO:0051287">
    <property type="term" value="F:NAD binding"/>
    <property type="evidence" value="ECO:0007669"/>
    <property type="project" value="TreeGrafter"/>
</dbReference>
<evidence type="ECO:0000259" key="2">
    <source>
        <dbReference type="PROSITE" id="PS51462"/>
    </source>
</evidence>
<dbReference type="InterPro" id="IPR020084">
    <property type="entry name" value="NUDIX_hydrolase_CS"/>
</dbReference>
<dbReference type="Proteomes" id="UP000509513">
    <property type="component" value="Chromosome"/>
</dbReference>
<evidence type="ECO:0000256" key="1">
    <source>
        <dbReference type="ARBA" id="ARBA00022801"/>
    </source>
</evidence>
<dbReference type="CDD" id="cd04670">
    <property type="entry name" value="NUDIX_ASFGF2_Nudt6"/>
    <property type="match status" value="1"/>
</dbReference>
<dbReference type="GO" id="GO:0035529">
    <property type="term" value="F:NADH pyrophosphatase activity"/>
    <property type="evidence" value="ECO:0007669"/>
    <property type="project" value="TreeGrafter"/>
</dbReference>
<organism evidence="3 4">
    <name type="scientific">Aliarcobacter cibarius</name>
    <dbReference type="NCBI Taxonomy" id="255507"/>
    <lineage>
        <taxon>Bacteria</taxon>
        <taxon>Pseudomonadati</taxon>
        <taxon>Campylobacterota</taxon>
        <taxon>Epsilonproteobacteria</taxon>
        <taxon>Campylobacterales</taxon>
        <taxon>Arcobacteraceae</taxon>
        <taxon>Aliarcobacter</taxon>
    </lineage>
</organism>
<proteinExistence type="predicted"/>
<protein>
    <submittedName>
        <fullName evidence="3">Nudix domain-containing protein</fullName>
    </submittedName>
</protein>
<gene>
    <name evidence="3" type="ORF">ACBT_0511</name>
</gene>
<dbReference type="Gene3D" id="3.40.630.30">
    <property type="match status" value="1"/>
</dbReference>
<dbReference type="Gene3D" id="3.90.79.10">
    <property type="entry name" value="Nucleoside Triphosphate Pyrophosphohydrolase"/>
    <property type="match status" value="1"/>
</dbReference>
<dbReference type="PANTHER" id="PTHR13994">
    <property type="entry name" value="NUDIX HYDROLASE RELATED"/>
    <property type="match status" value="1"/>
</dbReference>
<dbReference type="PROSITE" id="PS51462">
    <property type="entry name" value="NUDIX"/>
    <property type="match status" value="1"/>
</dbReference>
<dbReference type="SUPFAM" id="SSF55811">
    <property type="entry name" value="Nudix"/>
    <property type="match status" value="1"/>
</dbReference>
<feature type="domain" description="Nudix hydrolase" evidence="2">
    <location>
        <begin position="108"/>
        <end position="237"/>
    </location>
</feature>
<evidence type="ECO:0000313" key="3">
    <source>
        <dbReference type="EMBL" id="QKJ26475.1"/>
    </source>
</evidence>